<dbReference type="GeneID" id="66070383"/>
<dbReference type="EMBL" id="CM032181">
    <property type="protein sequence ID" value="KAG7099456.1"/>
    <property type="molecule type" value="Genomic_DNA"/>
</dbReference>
<keyword evidence="2" id="KW-0677">Repeat</keyword>
<dbReference type="GO" id="GO:0004792">
    <property type="term" value="F:thiosulfate-cyanide sulfurtransferase activity"/>
    <property type="evidence" value="ECO:0007669"/>
    <property type="project" value="TreeGrafter"/>
</dbReference>
<evidence type="ECO:0000256" key="1">
    <source>
        <dbReference type="ARBA" id="ARBA00022679"/>
    </source>
</evidence>
<feature type="compositionally biased region" description="Basic and acidic residues" evidence="3">
    <location>
        <begin position="186"/>
        <end position="196"/>
    </location>
</feature>
<dbReference type="Proteomes" id="UP001049176">
    <property type="component" value="Chromosome 1"/>
</dbReference>
<keyword evidence="1" id="KW-0808">Transferase</keyword>
<dbReference type="SMART" id="SM00450">
    <property type="entry name" value="RHOD"/>
    <property type="match status" value="2"/>
</dbReference>
<reference evidence="5" key="1">
    <citation type="journal article" date="2021" name="Genome Biol. Evol.">
        <title>The assembled and annotated genome of the fairy-ring fungus Marasmius oreades.</title>
        <authorList>
            <person name="Hiltunen M."/>
            <person name="Ament-Velasquez S.L."/>
            <person name="Johannesson H."/>
        </authorList>
    </citation>
    <scope>NUCLEOTIDE SEQUENCE</scope>
    <source>
        <strain evidence="5">03SP1</strain>
    </source>
</reference>
<dbReference type="InterPro" id="IPR045078">
    <property type="entry name" value="TST/MPST-like"/>
</dbReference>
<dbReference type="Gene3D" id="3.40.250.10">
    <property type="entry name" value="Rhodanese-like domain"/>
    <property type="match status" value="2"/>
</dbReference>
<dbReference type="CDD" id="cd01448">
    <property type="entry name" value="TST_Repeat_1"/>
    <property type="match status" value="1"/>
</dbReference>
<dbReference type="PROSITE" id="PS50206">
    <property type="entry name" value="RHODANESE_3"/>
    <property type="match status" value="2"/>
</dbReference>
<dbReference type="PANTHER" id="PTHR11364">
    <property type="entry name" value="THIOSULFATE SULFERTANSFERASE"/>
    <property type="match status" value="1"/>
</dbReference>
<feature type="domain" description="Rhodanese" evidence="4">
    <location>
        <begin position="193"/>
        <end position="321"/>
    </location>
</feature>
<feature type="region of interest" description="Disordered" evidence="3">
    <location>
        <begin position="152"/>
        <end position="196"/>
    </location>
</feature>
<sequence length="324" mass="35614">MVLPRLGSLHLAKRFTHSSSRSAPYLLFPLQLQELLNREENVKVLDATWFMPNSPRNGREEFLAKHIPKAQFLDLDAVASPHPLGLKHMLPSEATFATACESFGIRANTHVVIYDTHGVFSSPRALYMFRSFGHSNSSILNGGLPFWEVEGLSTESGQEQQPHTTHYSKPSLDTSSVRSYEQVVENAEHDPSSQHAEVVLDARSRGRYLGTDPEPRPGLSSGHIPNSIALPFHVFLQTHEGPTSYTTVRSTADIRRALNEAVGSSQAESIINGQKSVVTTCGSGMTAGVLWLGLKLLGAPKVGLYDESWTGYALRPTSKIVKDR</sequence>
<comment type="caution">
    <text evidence="5">The sequence shown here is derived from an EMBL/GenBank/DDBJ whole genome shotgun (WGS) entry which is preliminary data.</text>
</comment>
<proteinExistence type="predicted"/>
<dbReference type="RefSeq" id="XP_043015926.1">
    <property type="nucleotide sequence ID" value="XM_043147221.1"/>
</dbReference>
<gene>
    <name evidence="5" type="ORF">E1B28_001307</name>
</gene>
<keyword evidence="6" id="KW-1185">Reference proteome</keyword>
<accession>A0A9P7V339</accession>
<dbReference type="SUPFAM" id="SSF52821">
    <property type="entry name" value="Rhodanese/Cell cycle control phosphatase"/>
    <property type="match status" value="2"/>
</dbReference>
<evidence type="ECO:0000313" key="6">
    <source>
        <dbReference type="Proteomes" id="UP001049176"/>
    </source>
</evidence>
<evidence type="ECO:0000256" key="3">
    <source>
        <dbReference type="SAM" id="MobiDB-lite"/>
    </source>
</evidence>
<name>A0A9P7V339_9AGAR</name>
<feature type="compositionally biased region" description="Polar residues" evidence="3">
    <location>
        <begin position="153"/>
        <end position="179"/>
    </location>
</feature>
<dbReference type="InterPro" id="IPR036873">
    <property type="entry name" value="Rhodanese-like_dom_sf"/>
</dbReference>
<dbReference type="OrthoDB" id="270167at2759"/>
<dbReference type="InterPro" id="IPR001763">
    <property type="entry name" value="Rhodanese-like_dom"/>
</dbReference>
<dbReference type="AlphaFoldDB" id="A0A9P7V339"/>
<feature type="domain" description="Rhodanese" evidence="4">
    <location>
        <begin position="38"/>
        <end position="156"/>
    </location>
</feature>
<evidence type="ECO:0000313" key="5">
    <source>
        <dbReference type="EMBL" id="KAG7099456.1"/>
    </source>
</evidence>
<protein>
    <recommendedName>
        <fullName evidence="4">Rhodanese domain-containing protein</fullName>
    </recommendedName>
</protein>
<dbReference type="CDD" id="cd01449">
    <property type="entry name" value="TST_Repeat_2"/>
    <property type="match status" value="1"/>
</dbReference>
<dbReference type="PANTHER" id="PTHR11364:SF27">
    <property type="entry name" value="SULFURTRANSFERASE"/>
    <property type="match status" value="1"/>
</dbReference>
<evidence type="ECO:0000259" key="4">
    <source>
        <dbReference type="PROSITE" id="PS50206"/>
    </source>
</evidence>
<organism evidence="5 6">
    <name type="scientific">Marasmius oreades</name>
    <name type="common">fairy-ring Marasmius</name>
    <dbReference type="NCBI Taxonomy" id="181124"/>
    <lineage>
        <taxon>Eukaryota</taxon>
        <taxon>Fungi</taxon>
        <taxon>Dikarya</taxon>
        <taxon>Basidiomycota</taxon>
        <taxon>Agaricomycotina</taxon>
        <taxon>Agaricomycetes</taxon>
        <taxon>Agaricomycetidae</taxon>
        <taxon>Agaricales</taxon>
        <taxon>Marasmiineae</taxon>
        <taxon>Marasmiaceae</taxon>
        <taxon>Marasmius</taxon>
    </lineage>
</organism>
<dbReference type="KEGG" id="more:E1B28_001307"/>
<evidence type="ECO:0000256" key="2">
    <source>
        <dbReference type="ARBA" id="ARBA00022737"/>
    </source>
</evidence>
<dbReference type="Pfam" id="PF00581">
    <property type="entry name" value="Rhodanese"/>
    <property type="match status" value="2"/>
</dbReference>
<dbReference type="GO" id="GO:0005739">
    <property type="term" value="C:mitochondrion"/>
    <property type="evidence" value="ECO:0007669"/>
    <property type="project" value="TreeGrafter"/>
</dbReference>